<evidence type="ECO:0000313" key="10">
    <source>
        <dbReference type="EMBL" id="MBB3901308.1"/>
    </source>
</evidence>
<keyword evidence="12" id="KW-1185">Reference proteome</keyword>
<reference evidence="12" key="2">
    <citation type="journal article" date="2019" name="Int. J. Syst. Evol. Microbiol.">
        <title>The Global Catalogue of Microorganisms (GCM) 10K type strain sequencing project: providing services to taxonomists for standard genome sequencing and annotation.</title>
        <authorList>
            <consortium name="The Broad Institute Genomics Platform"/>
            <consortium name="The Broad Institute Genome Sequencing Center for Infectious Disease"/>
            <person name="Wu L."/>
            <person name="Ma J."/>
        </authorList>
    </citation>
    <scope>NUCLEOTIDE SEQUENCE [LARGE SCALE GENOMIC DNA]</scope>
    <source>
        <strain evidence="12">NBRC 107710</strain>
    </source>
</reference>
<dbReference type="GO" id="GO:0008482">
    <property type="term" value="F:sulfite oxidase activity"/>
    <property type="evidence" value="ECO:0007669"/>
    <property type="project" value="UniProtKB-EC"/>
</dbReference>
<comment type="cofactor">
    <cofactor evidence="1">
        <name>Mo-molybdopterin</name>
        <dbReference type="ChEBI" id="CHEBI:71302"/>
    </cofactor>
</comment>
<gene>
    <name evidence="9" type="ORF">GCM10007884_36760</name>
    <name evidence="10" type="ORF">GGR33_000788</name>
</gene>
<dbReference type="SUPFAM" id="SSF81296">
    <property type="entry name" value="E set domains"/>
    <property type="match status" value="1"/>
</dbReference>
<dbReference type="EMBL" id="JACIDN010000001">
    <property type="protein sequence ID" value="MBB3901308.1"/>
    <property type="molecule type" value="Genomic_DNA"/>
</dbReference>
<evidence type="ECO:0000256" key="2">
    <source>
        <dbReference type="ARBA" id="ARBA00022505"/>
    </source>
</evidence>
<dbReference type="InterPro" id="IPR008335">
    <property type="entry name" value="Mopterin_OxRdtase_euk"/>
</dbReference>
<comment type="caution">
    <text evidence="10">The sequence shown here is derived from an EMBL/GenBank/DDBJ whole genome shotgun (WGS) entry which is preliminary data.</text>
</comment>
<dbReference type="GO" id="GO:0020037">
    <property type="term" value="F:heme binding"/>
    <property type="evidence" value="ECO:0007669"/>
    <property type="project" value="TreeGrafter"/>
</dbReference>
<dbReference type="InterPro" id="IPR022407">
    <property type="entry name" value="OxRdtase_Mopterin_BS"/>
</dbReference>
<keyword evidence="4" id="KW-0479">Metal-binding</keyword>
<organism evidence="10 11">
    <name type="scientific">Methylobacterium brachythecii</name>
    <dbReference type="NCBI Taxonomy" id="1176177"/>
    <lineage>
        <taxon>Bacteria</taxon>
        <taxon>Pseudomonadati</taxon>
        <taxon>Pseudomonadota</taxon>
        <taxon>Alphaproteobacteria</taxon>
        <taxon>Hyphomicrobiales</taxon>
        <taxon>Methylobacteriaceae</taxon>
        <taxon>Methylobacterium</taxon>
    </lineage>
</organism>
<dbReference type="InterPro" id="IPR005066">
    <property type="entry name" value="MoCF_OxRdtse_dimer"/>
</dbReference>
<dbReference type="GO" id="GO:0043546">
    <property type="term" value="F:molybdopterin cofactor binding"/>
    <property type="evidence" value="ECO:0007669"/>
    <property type="project" value="InterPro"/>
</dbReference>
<reference evidence="9" key="1">
    <citation type="journal article" date="2014" name="Int. J. Syst. Evol. Microbiol.">
        <title>Complete genome of a new Firmicutes species belonging to the dominant human colonic microbiota ('Ruminococcus bicirculans') reveals two chromosomes and a selective capacity to utilize plant glucans.</title>
        <authorList>
            <consortium name="NISC Comparative Sequencing Program"/>
            <person name="Wegmann U."/>
            <person name="Louis P."/>
            <person name="Goesmann A."/>
            <person name="Henrissat B."/>
            <person name="Duncan S.H."/>
            <person name="Flint H.J."/>
        </authorList>
    </citation>
    <scope>NUCLEOTIDE SEQUENCE</scope>
    <source>
        <strain evidence="9">NBRC 107710</strain>
    </source>
</reference>
<dbReference type="AlphaFoldDB" id="A0A7W6F5G6"/>
<dbReference type="InterPro" id="IPR014756">
    <property type="entry name" value="Ig_E-set"/>
</dbReference>
<evidence type="ECO:0000256" key="6">
    <source>
        <dbReference type="ARBA" id="ARBA00023004"/>
    </source>
</evidence>
<evidence type="ECO:0000256" key="3">
    <source>
        <dbReference type="ARBA" id="ARBA00022617"/>
    </source>
</evidence>
<accession>A0A7W6F5G6</accession>
<proteinExistence type="predicted"/>
<dbReference type="PANTHER" id="PTHR19372:SF7">
    <property type="entry name" value="SULFITE OXIDASE, MITOCHONDRIAL"/>
    <property type="match status" value="1"/>
</dbReference>
<dbReference type="InterPro" id="IPR000572">
    <property type="entry name" value="OxRdtase_Mopterin-bd_dom"/>
</dbReference>
<reference evidence="10 11" key="3">
    <citation type="submission" date="2020-08" db="EMBL/GenBank/DDBJ databases">
        <title>Genomic Encyclopedia of Type Strains, Phase IV (KMG-IV): sequencing the most valuable type-strain genomes for metagenomic binning, comparative biology and taxonomic classification.</title>
        <authorList>
            <person name="Goeker M."/>
        </authorList>
    </citation>
    <scope>NUCLEOTIDE SEQUENCE [LARGE SCALE GENOMIC DNA]</scope>
    <source>
        <strain evidence="10 11">DSM 24105</strain>
    </source>
</reference>
<evidence type="ECO:0000259" key="8">
    <source>
        <dbReference type="Pfam" id="PF03404"/>
    </source>
</evidence>
<dbReference type="PANTHER" id="PTHR19372">
    <property type="entry name" value="SULFITE REDUCTASE"/>
    <property type="match status" value="1"/>
</dbReference>
<evidence type="ECO:0000256" key="4">
    <source>
        <dbReference type="ARBA" id="ARBA00022723"/>
    </source>
</evidence>
<evidence type="ECO:0000259" key="7">
    <source>
        <dbReference type="Pfam" id="PF00174"/>
    </source>
</evidence>
<dbReference type="EC" id="1.8.3.1" evidence="10"/>
<dbReference type="GO" id="GO:0006790">
    <property type="term" value="P:sulfur compound metabolic process"/>
    <property type="evidence" value="ECO:0007669"/>
    <property type="project" value="TreeGrafter"/>
</dbReference>
<feature type="domain" description="Oxidoreductase molybdopterin-binding" evidence="7">
    <location>
        <begin position="43"/>
        <end position="215"/>
    </location>
</feature>
<dbReference type="GO" id="GO:0030151">
    <property type="term" value="F:molybdenum ion binding"/>
    <property type="evidence" value="ECO:0007669"/>
    <property type="project" value="InterPro"/>
</dbReference>
<evidence type="ECO:0000256" key="5">
    <source>
        <dbReference type="ARBA" id="ARBA00023002"/>
    </source>
</evidence>
<reference evidence="9" key="4">
    <citation type="submission" date="2023-01" db="EMBL/GenBank/DDBJ databases">
        <title>Draft genome sequence of Methylobacterium brachythecii strain NBRC 107710.</title>
        <authorList>
            <person name="Sun Q."/>
            <person name="Mori K."/>
        </authorList>
    </citation>
    <scope>NUCLEOTIDE SEQUENCE</scope>
    <source>
        <strain evidence="9">NBRC 107710</strain>
    </source>
</reference>
<dbReference type="SUPFAM" id="SSF56524">
    <property type="entry name" value="Oxidoreductase molybdopterin-binding domain"/>
    <property type="match status" value="1"/>
</dbReference>
<name>A0A7W6F5G6_9HYPH</name>
<feature type="domain" description="Moybdenum cofactor oxidoreductase dimerisation" evidence="8">
    <location>
        <begin position="241"/>
        <end position="358"/>
    </location>
</feature>
<evidence type="ECO:0000256" key="1">
    <source>
        <dbReference type="ARBA" id="ARBA00001924"/>
    </source>
</evidence>
<dbReference type="PRINTS" id="PR00407">
    <property type="entry name" value="EUMOPTERIN"/>
</dbReference>
<evidence type="ECO:0000313" key="11">
    <source>
        <dbReference type="Proteomes" id="UP000517759"/>
    </source>
</evidence>
<dbReference type="Gene3D" id="2.60.40.650">
    <property type="match status" value="1"/>
</dbReference>
<keyword evidence="5 10" id="KW-0560">Oxidoreductase</keyword>
<sequence>MNLSERKKHLIVHGEAPYNAEPALDRLRAAFRTDADDFYVRSHGNLPEIDGGSYRLAIRGSVSTPLDLSIADLKARFDIVTVTAVMQCAGNRRYDMQAVAPVSGDPWAPGAIGNADWTGVRLADVLSAAGIDENADLHVAFECHDIVEGEDYPYGASIGLSKAMAPETLLAFAMNGKPLEPEHGFPLRAVVPGFAGVRSPKWLASITVQDQPSANPMQADDYKLFPPDVTEETADPAKGHTIETMPLNAAICEPSPGAKLKVGHNTVRGYAVAGDRNVVRVDVSCDGGRSWSQAQLEAEAKSPFAWTFWSIELDLNPGEHELVARAWDEAGQTQPSQPDDTWNYKGYLMASWHRVRVTAD</sequence>
<evidence type="ECO:0000313" key="12">
    <source>
        <dbReference type="Proteomes" id="UP001156881"/>
    </source>
</evidence>
<keyword evidence="3" id="KW-0349">Heme</keyword>
<dbReference type="EMBL" id="BSPG01000025">
    <property type="protein sequence ID" value="GLS45685.1"/>
    <property type="molecule type" value="Genomic_DNA"/>
</dbReference>
<dbReference type="Gene3D" id="3.90.420.10">
    <property type="entry name" value="Oxidoreductase, molybdopterin-binding domain"/>
    <property type="match status" value="1"/>
</dbReference>
<dbReference type="InterPro" id="IPR036374">
    <property type="entry name" value="OxRdtase_Mopterin-bd_sf"/>
</dbReference>
<dbReference type="Proteomes" id="UP001156881">
    <property type="component" value="Unassembled WGS sequence"/>
</dbReference>
<keyword evidence="2" id="KW-0500">Molybdenum</keyword>
<dbReference type="Pfam" id="PF03404">
    <property type="entry name" value="Mo-co_dimer"/>
    <property type="match status" value="1"/>
</dbReference>
<evidence type="ECO:0000313" key="9">
    <source>
        <dbReference type="EMBL" id="GLS45685.1"/>
    </source>
</evidence>
<dbReference type="Proteomes" id="UP000517759">
    <property type="component" value="Unassembled WGS sequence"/>
</dbReference>
<dbReference type="RefSeq" id="WP_183502045.1">
    <property type="nucleotide sequence ID" value="NZ_BSPG01000025.1"/>
</dbReference>
<dbReference type="Pfam" id="PF00174">
    <property type="entry name" value="Oxidored_molyb"/>
    <property type="match status" value="1"/>
</dbReference>
<keyword evidence="6" id="KW-0408">Iron</keyword>
<protein>
    <submittedName>
        <fullName evidence="10">Sulfite oxidase</fullName>
        <ecNumber evidence="10">1.8.3.1</ecNumber>
    </submittedName>
</protein>
<dbReference type="FunFam" id="3.90.420.10:FF:000002">
    <property type="entry name" value="sulfite oxidase, mitochondrial"/>
    <property type="match status" value="1"/>
</dbReference>
<dbReference type="PROSITE" id="PS00559">
    <property type="entry name" value="MOLYBDOPTERIN_EUK"/>
    <property type="match status" value="1"/>
</dbReference>